<reference evidence="3" key="1">
    <citation type="submission" date="2020-10" db="EMBL/GenBank/DDBJ databases">
        <title>Connecting structure to function with the recovery of over 1000 high-quality activated sludge metagenome-assembled genomes encoding full-length rRNA genes using long-read sequencing.</title>
        <authorList>
            <person name="Singleton C.M."/>
            <person name="Petriglieri F."/>
            <person name="Kristensen J.M."/>
            <person name="Kirkegaard R.H."/>
            <person name="Michaelsen T.Y."/>
            <person name="Andersen M.H."/>
            <person name="Karst S.M."/>
            <person name="Dueholm M.S."/>
            <person name="Nielsen P.H."/>
            <person name="Albertsen M."/>
        </authorList>
    </citation>
    <scope>NUCLEOTIDE SEQUENCE</scope>
    <source>
        <strain evidence="3">EsbW_18-Q3-R4-48_MAXAC.044</strain>
    </source>
</reference>
<evidence type="ECO:0000313" key="4">
    <source>
        <dbReference type="Proteomes" id="UP000886602"/>
    </source>
</evidence>
<feature type="domain" description="ATP-grasp" evidence="2">
    <location>
        <begin position="131"/>
        <end position="320"/>
    </location>
</feature>
<dbReference type="GO" id="GO:0009432">
    <property type="term" value="P:SOS response"/>
    <property type="evidence" value="ECO:0007669"/>
    <property type="project" value="TreeGrafter"/>
</dbReference>
<comment type="caution">
    <text evidence="3">The sequence shown here is derived from an EMBL/GenBank/DDBJ whole genome shotgun (WGS) entry which is preliminary data.</text>
</comment>
<name>A0A9D7FEB1_9RHOO</name>
<proteinExistence type="predicted"/>
<evidence type="ECO:0000256" key="1">
    <source>
        <dbReference type="PROSITE-ProRule" id="PRU00409"/>
    </source>
</evidence>
<protein>
    <submittedName>
        <fullName evidence="3">ATP-dependent carboxylate-amine ligase</fullName>
    </submittedName>
</protein>
<evidence type="ECO:0000259" key="2">
    <source>
        <dbReference type="PROSITE" id="PS50975"/>
    </source>
</evidence>
<accession>A0A9D7FEB1</accession>
<sequence>MILVIAKHDEPTAILIHELLQHHKQKCVIVDFECFPAQDKLAFNLSAKQGSRVVYNQANGGEISLEKIRSIFWWRPELPKANPDLTDAALVTHIEEASAEVVYGIFDDLDCLHFPCSRNVMRRAKLKLPQLTLASRLGFNIPETLVTNDPEAFLDFFNAAQTRVITKPAVALPNPIFREVAFGYANLVQPRDLLHFQDVRLCPFIAQHYVEKKVEIRVTVVGPDVFAAEIHSQSTNRTKTDWRHYDDGNTPHFVHQLPEKIEELCRKLVVAMGLLYGAIDLILTPAGDYYFLEINPAGQFGWIEGMTGLPISQRIVRMLVDHV</sequence>
<dbReference type="Pfam" id="PF08443">
    <property type="entry name" value="RimK"/>
    <property type="match status" value="1"/>
</dbReference>
<dbReference type="PROSITE" id="PS50975">
    <property type="entry name" value="ATP_GRASP"/>
    <property type="match status" value="1"/>
</dbReference>
<dbReference type="InterPro" id="IPR011761">
    <property type="entry name" value="ATP-grasp"/>
</dbReference>
<keyword evidence="1" id="KW-0067">ATP-binding</keyword>
<dbReference type="Gene3D" id="3.30.470.20">
    <property type="entry name" value="ATP-grasp fold, B domain"/>
    <property type="match status" value="1"/>
</dbReference>
<dbReference type="PANTHER" id="PTHR21621:SF0">
    <property type="entry name" value="BETA-CITRYLGLUTAMATE SYNTHASE B-RELATED"/>
    <property type="match status" value="1"/>
</dbReference>
<organism evidence="3 4">
    <name type="scientific">Candidatus Propionivibrio dominans</name>
    <dbReference type="NCBI Taxonomy" id="2954373"/>
    <lineage>
        <taxon>Bacteria</taxon>
        <taxon>Pseudomonadati</taxon>
        <taxon>Pseudomonadota</taxon>
        <taxon>Betaproteobacteria</taxon>
        <taxon>Rhodocyclales</taxon>
        <taxon>Rhodocyclaceae</taxon>
        <taxon>Propionivibrio</taxon>
    </lineage>
</organism>
<keyword evidence="1" id="KW-0547">Nucleotide-binding</keyword>
<dbReference type="Proteomes" id="UP000886602">
    <property type="component" value="Unassembled WGS sequence"/>
</dbReference>
<dbReference type="GO" id="GO:0018169">
    <property type="term" value="F:ribosomal S6-glutamic acid ligase activity"/>
    <property type="evidence" value="ECO:0007669"/>
    <property type="project" value="TreeGrafter"/>
</dbReference>
<gene>
    <name evidence="3" type="ORF">IPJ48_10640</name>
</gene>
<dbReference type="GO" id="GO:0005737">
    <property type="term" value="C:cytoplasm"/>
    <property type="evidence" value="ECO:0007669"/>
    <property type="project" value="TreeGrafter"/>
</dbReference>
<dbReference type="GO" id="GO:0046872">
    <property type="term" value="F:metal ion binding"/>
    <property type="evidence" value="ECO:0007669"/>
    <property type="project" value="InterPro"/>
</dbReference>
<evidence type="ECO:0000313" key="3">
    <source>
        <dbReference type="EMBL" id="MBK7423510.1"/>
    </source>
</evidence>
<dbReference type="SUPFAM" id="SSF56059">
    <property type="entry name" value="Glutathione synthetase ATP-binding domain-like"/>
    <property type="match status" value="1"/>
</dbReference>
<dbReference type="InterPro" id="IPR013651">
    <property type="entry name" value="ATP-grasp_RimK-type"/>
</dbReference>
<dbReference type="EMBL" id="JADJNC010000015">
    <property type="protein sequence ID" value="MBK7423510.1"/>
    <property type="molecule type" value="Genomic_DNA"/>
</dbReference>
<dbReference type="PANTHER" id="PTHR21621">
    <property type="entry name" value="RIBOSOMAL PROTEIN S6 MODIFICATION PROTEIN"/>
    <property type="match status" value="1"/>
</dbReference>
<dbReference type="AlphaFoldDB" id="A0A9D7FEB1"/>
<dbReference type="GO" id="GO:0005524">
    <property type="term" value="F:ATP binding"/>
    <property type="evidence" value="ECO:0007669"/>
    <property type="project" value="UniProtKB-UniRule"/>
</dbReference>
<keyword evidence="3" id="KW-0436">Ligase</keyword>